<evidence type="ECO:0000313" key="9">
    <source>
        <dbReference type="Proteomes" id="UP000594262"/>
    </source>
</evidence>
<dbReference type="Proteomes" id="UP000594262">
    <property type="component" value="Unplaced"/>
</dbReference>
<name>A0A7M5X6P6_9CNID</name>
<feature type="transmembrane region" description="Helical" evidence="6">
    <location>
        <begin position="34"/>
        <end position="53"/>
    </location>
</feature>
<organism evidence="8 9">
    <name type="scientific">Clytia hemisphaerica</name>
    <dbReference type="NCBI Taxonomy" id="252671"/>
    <lineage>
        <taxon>Eukaryota</taxon>
        <taxon>Metazoa</taxon>
        <taxon>Cnidaria</taxon>
        <taxon>Hydrozoa</taxon>
        <taxon>Hydroidolina</taxon>
        <taxon>Leptothecata</taxon>
        <taxon>Obeliida</taxon>
        <taxon>Clytiidae</taxon>
        <taxon>Clytia</taxon>
    </lineage>
</organism>
<feature type="transmembrane region" description="Helical" evidence="6">
    <location>
        <begin position="188"/>
        <end position="209"/>
    </location>
</feature>
<evidence type="ECO:0000256" key="2">
    <source>
        <dbReference type="ARBA" id="ARBA00022692"/>
    </source>
</evidence>
<proteinExistence type="predicted"/>
<dbReference type="AlphaFoldDB" id="A0A7M5X6P6"/>
<protein>
    <recommendedName>
        <fullName evidence="7">TLC domain-containing protein</fullName>
    </recommendedName>
</protein>
<dbReference type="SMART" id="SM00724">
    <property type="entry name" value="TLC"/>
    <property type="match status" value="1"/>
</dbReference>
<reference evidence="8" key="1">
    <citation type="submission" date="2021-01" db="UniProtKB">
        <authorList>
            <consortium name="EnsemblMetazoa"/>
        </authorList>
    </citation>
    <scope>IDENTIFICATION</scope>
</reference>
<dbReference type="PROSITE" id="PS50922">
    <property type="entry name" value="TLC"/>
    <property type="match status" value="1"/>
</dbReference>
<dbReference type="PANTHER" id="PTHR31898">
    <property type="entry name" value="TRANSMEMBRANE PROTEIN 136"/>
    <property type="match status" value="1"/>
</dbReference>
<evidence type="ECO:0000259" key="7">
    <source>
        <dbReference type="PROSITE" id="PS50922"/>
    </source>
</evidence>
<dbReference type="InterPro" id="IPR042512">
    <property type="entry name" value="TLCD5"/>
</dbReference>
<feature type="transmembrane region" description="Helical" evidence="6">
    <location>
        <begin position="6"/>
        <end position="22"/>
    </location>
</feature>
<dbReference type="EnsemblMetazoa" id="CLYHEMT018382.2">
    <property type="protein sequence ID" value="CLYHEMP018382.2"/>
    <property type="gene ID" value="CLYHEMG018382"/>
</dbReference>
<keyword evidence="2 5" id="KW-0812">Transmembrane</keyword>
<evidence type="ECO:0000256" key="6">
    <source>
        <dbReference type="SAM" id="Phobius"/>
    </source>
</evidence>
<evidence type="ECO:0000313" key="8">
    <source>
        <dbReference type="EnsemblMetazoa" id="CLYHEMP018382.2"/>
    </source>
</evidence>
<evidence type="ECO:0000256" key="1">
    <source>
        <dbReference type="ARBA" id="ARBA00004141"/>
    </source>
</evidence>
<feature type="transmembrane region" description="Helical" evidence="6">
    <location>
        <begin position="104"/>
        <end position="129"/>
    </location>
</feature>
<dbReference type="PANTHER" id="PTHR31898:SF1">
    <property type="entry name" value="TLC DOMAIN-CONTAINING PROTEIN 5"/>
    <property type="match status" value="1"/>
</dbReference>
<evidence type="ECO:0000256" key="5">
    <source>
        <dbReference type="PROSITE-ProRule" id="PRU00205"/>
    </source>
</evidence>
<accession>A0A7M5X6P6</accession>
<dbReference type="EnsemblMetazoa" id="CLYHEMT018382.1">
    <property type="protein sequence ID" value="CLYHEMP018382.1"/>
    <property type="gene ID" value="CLYHEMG018382"/>
</dbReference>
<comment type="subcellular location">
    <subcellularLocation>
        <location evidence="1">Membrane</location>
        <topology evidence="1">Multi-pass membrane protein</topology>
    </subcellularLocation>
</comment>
<keyword evidence="9" id="KW-1185">Reference proteome</keyword>
<feature type="transmembrane region" description="Helical" evidence="6">
    <location>
        <begin position="149"/>
        <end position="176"/>
    </location>
</feature>
<feature type="domain" description="TLC" evidence="7">
    <location>
        <begin position="26"/>
        <end position="209"/>
    </location>
</feature>
<dbReference type="OrthoDB" id="506011at2759"/>
<feature type="transmembrane region" description="Helical" evidence="6">
    <location>
        <begin position="73"/>
        <end position="92"/>
    </location>
</feature>
<dbReference type="Pfam" id="PF03798">
    <property type="entry name" value="TRAM_LAG1_CLN8"/>
    <property type="match status" value="1"/>
</dbReference>
<keyword evidence="4 5" id="KW-0472">Membrane</keyword>
<dbReference type="InterPro" id="IPR006634">
    <property type="entry name" value="TLC-dom"/>
</dbReference>
<keyword evidence="3 6" id="KW-1133">Transmembrane helix</keyword>
<evidence type="ECO:0000256" key="4">
    <source>
        <dbReference type="ARBA" id="ARBA00023136"/>
    </source>
</evidence>
<evidence type="ECO:0000256" key="3">
    <source>
        <dbReference type="ARBA" id="ARBA00022989"/>
    </source>
</evidence>
<sequence>MIDYILLGIGIVLWFFIFKLIQWKWSLATTSTSYAVAFLHGLFAARSCEYLIVTEQLWDFNRFGGPVSPLQKTVLTISAAYFLYDTLICFIIKESVMIKAHHLLATIIFLGTTYAGTSGPEVIICVWYGEFTNMFCNLRYFFQHSERFAGSIIALINDILFFVFFLSLRFIFGTYVIYHIFMIGRSLLVVRLGAISFTFVNVAMGKMMIEGALGFLYPPSNAKGDKQK</sequence>
<dbReference type="GO" id="GO:0016020">
    <property type="term" value="C:membrane"/>
    <property type="evidence" value="ECO:0007669"/>
    <property type="project" value="UniProtKB-SubCell"/>
</dbReference>